<evidence type="ECO:0000259" key="9">
    <source>
        <dbReference type="PROSITE" id="PS50928"/>
    </source>
</evidence>
<dbReference type="GO" id="GO:0005886">
    <property type="term" value="C:plasma membrane"/>
    <property type="evidence" value="ECO:0007669"/>
    <property type="project" value="UniProtKB-SubCell"/>
</dbReference>
<evidence type="ECO:0000313" key="10">
    <source>
        <dbReference type="EMBL" id="GHO93505.1"/>
    </source>
</evidence>
<dbReference type="InterPro" id="IPR035906">
    <property type="entry name" value="MetI-like_sf"/>
</dbReference>
<evidence type="ECO:0000313" key="11">
    <source>
        <dbReference type="Proteomes" id="UP000597444"/>
    </source>
</evidence>
<protein>
    <recommendedName>
        <fullName evidence="8">Phosphate transport system permease protein PstA</fullName>
    </recommendedName>
</protein>
<dbReference type="Gene3D" id="1.10.3720.10">
    <property type="entry name" value="MetI-like"/>
    <property type="match status" value="1"/>
</dbReference>
<dbReference type="PROSITE" id="PS50928">
    <property type="entry name" value="ABC_TM1"/>
    <property type="match status" value="1"/>
</dbReference>
<dbReference type="NCBIfam" id="TIGR00974">
    <property type="entry name" value="3a0107s02c"/>
    <property type="match status" value="1"/>
</dbReference>
<dbReference type="GO" id="GO:0035435">
    <property type="term" value="P:phosphate ion transmembrane transport"/>
    <property type="evidence" value="ECO:0007669"/>
    <property type="project" value="InterPro"/>
</dbReference>
<evidence type="ECO:0000256" key="6">
    <source>
        <dbReference type="ARBA" id="ARBA00022989"/>
    </source>
</evidence>
<feature type="transmembrane region" description="Helical" evidence="8">
    <location>
        <begin position="36"/>
        <end position="68"/>
    </location>
</feature>
<comment type="caution">
    <text evidence="8">Lacks conserved residue(s) required for the propagation of feature annotation.</text>
</comment>
<evidence type="ECO:0000256" key="3">
    <source>
        <dbReference type="ARBA" id="ARBA00022448"/>
    </source>
</evidence>
<dbReference type="InterPro" id="IPR000515">
    <property type="entry name" value="MetI-like"/>
</dbReference>
<comment type="similarity">
    <text evidence="2 8">Belongs to the binding-protein-dependent transport system permease family. CysTW subfamily.</text>
</comment>
<feature type="domain" description="ABC transmembrane type-1" evidence="9">
    <location>
        <begin position="84"/>
        <end position="299"/>
    </location>
</feature>
<dbReference type="SUPFAM" id="SSF161098">
    <property type="entry name" value="MetI-like"/>
    <property type="match status" value="1"/>
</dbReference>
<gene>
    <name evidence="10" type="primary">pstC</name>
    <name evidence="10" type="ORF">KSF_035530</name>
</gene>
<feature type="transmembrane region" description="Helical" evidence="8">
    <location>
        <begin position="202"/>
        <end position="224"/>
    </location>
</feature>
<keyword evidence="4 8" id="KW-1003">Cell membrane</keyword>
<organism evidence="10 11">
    <name type="scientific">Reticulibacter mediterranei</name>
    <dbReference type="NCBI Taxonomy" id="2778369"/>
    <lineage>
        <taxon>Bacteria</taxon>
        <taxon>Bacillati</taxon>
        <taxon>Chloroflexota</taxon>
        <taxon>Ktedonobacteria</taxon>
        <taxon>Ktedonobacterales</taxon>
        <taxon>Reticulibacteraceae</taxon>
        <taxon>Reticulibacter</taxon>
    </lineage>
</organism>
<feature type="transmembrane region" description="Helical" evidence="8">
    <location>
        <begin position="280"/>
        <end position="299"/>
    </location>
</feature>
<dbReference type="Pfam" id="PF00528">
    <property type="entry name" value="BPD_transp_1"/>
    <property type="match status" value="1"/>
</dbReference>
<keyword evidence="6 8" id="KW-1133">Transmembrane helix</keyword>
<sequence>MSARGVEQIAEQSVGQKSSLDELLRIVQRLHRGNRIALGILWVVALFVALVFAAIIVLLLVQGFTALIDPSFYAASDLGIGRQLFNTFYVLILTEIILFPLALAAAIYMVEYAPQGPFVTTIRFAAETLAGVPSIVLGLFGVVLFGSIFGFHISRLTGALALLCLNMPLSLRLFEDALLAVPRELREGSLALGSTKWRMIRTVVLPSALPGLITGLILSAGKIVGETAALVFTMGVSNPANVFTLDPLLSSDTLTIHLWYVKTQGAGSIPGLTTSLATEVSAGSAALLIIILFVINILARGLGRAIQRRIMAA</sequence>
<accession>A0A8J3N2S6</accession>
<dbReference type="AlphaFoldDB" id="A0A8J3N2S6"/>
<comment type="subcellular location">
    <subcellularLocation>
        <location evidence="1 8">Cell membrane</location>
        <topology evidence="1 8">Multi-pass membrane protein</topology>
    </subcellularLocation>
</comment>
<dbReference type="GO" id="GO:0005315">
    <property type="term" value="F:phosphate transmembrane transporter activity"/>
    <property type="evidence" value="ECO:0007669"/>
    <property type="project" value="InterPro"/>
</dbReference>
<evidence type="ECO:0000256" key="5">
    <source>
        <dbReference type="ARBA" id="ARBA00022692"/>
    </source>
</evidence>
<dbReference type="RefSeq" id="WP_220204286.1">
    <property type="nucleotide sequence ID" value="NZ_BNJK01000001.1"/>
</dbReference>
<evidence type="ECO:0000256" key="8">
    <source>
        <dbReference type="RuleBase" id="RU363043"/>
    </source>
</evidence>
<dbReference type="PANTHER" id="PTHR43470:SF4">
    <property type="entry name" value="ABC TRANSPORTER PERMEASE PROTEIN YQGI-RELATED"/>
    <property type="match status" value="1"/>
</dbReference>
<dbReference type="PANTHER" id="PTHR43470">
    <property type="entry name" value="PHOSPHATE TRANSPORT SYSTEM PERMEASE PROTEIN PSTA-RELATED"/>
    <property type="match status" value="1"/>
</dbReference>
<reference evidence="10" key="1">
    <citation type="submission" date="2020-10" db="EMBL/GenBank/DDBJ databases">
        <title>Taxonomic study of unclassified bacteria belonging to the class Ktedonobacteria.</title>
        <authorList>
            <person name="Yabe S."/>
            <person name="Wang C.M."/>
            <person name="Zheng Y."/>
            <person name="Sakai Y."/>
            <person name="Cavaletti L."/>
            <person name="Monciardini P."/>
            <person name="Donadio S."/>
        </authorList>
    </citation>
    <scope>NUCLEOTIDE SEQUENCE</scope>
    <source>
        <strain evidence="10">ID150040</strain>
    </source>
</reference>
<keyword evidence="7 8" id="KW-0472">Membrane</keyword>
<evidence type="ECO:0000256" key="1">
    <source>
        <dbReference type="ARBA" id="ARBA00004651"/>
    </source>
</evidence>
<dbReference type="Proteomes" id="UP000597444">
    <property type="component" value="Unassembled WGS sequence"/>
</dbReference>
<keyword evidence="5 8" id="KW-0812">Transmembrane</keyword>
<feature type="transmembrane region" description="Helical" evidence="8">
    <location>
        <begin position="88"/>
        <end position="110"/>
    </location>
</feature>
<feature type="transmembrane region" description="Helical" evidence="8">
    <location>
        <begin position="131"/>
        <end position="153"/>
    </location>
</feature>
<proteinExistence type="inferred from homology"/>
<evidence type="ECO:0000256" key="2">
    <source>
        <dbReference type="ARBA" id="ARBA00007069"/>
    </source>
</evidence>
<dbReference type="CDD" id="cd06261">
    <property type="entry name" value="TM_PBP2"/>
    <property type="match status" value="1"/>
</dbReference>
<evidence type="ECO:0000256" key="4">
    <source>
        <dbReference type="ARBA" id="ARBA00022475"/>
    </source>
</evidence>
<evidence type="ECO:0000256" key="7">
    <source>
        <dbReference type="ARBA" id="ARBA00023136"/>
    </source>
</evidence>
<comment type="caution">
    <text evidence="10">The sequence shown here is derived from an EMBL/GenBank/DDBJ whole genome shotgun (WGS) entry which is preliminary data.</text>
</comment>
<dbReference type="InterPro" id="IPR005672">
    <property type="entry name" value="Phosphate_PstA"/>
</dbReference>
<dbReference type="EMBL" id="BNJK01000001">
    <property type="protein sequence ID" value="GHO93505.1"/>
    <property type="molecule type" value="Genomic_DNA"/>
</dbReference>
<name>A0A8J3N2S6_9CHLR</name>
<keyword evidence="11" id="KW-1185">Reference proteome</keyword>
<keyword evidence="3" id="KW-0813">Transport</keyword>